<organism evidence="2 3">
    <name type="scientific">Carnegiea gigantea</name>
    <dbReference type="NCBI Taxonomy" id="171969"/>
    <lineage>
        <taxon>Eukaryota</taxon>
        <taxon>Viridiplantae</taxon>
        <taxon>Streptophyta</taxon>
        <taxon>Embryophyta</taxon>
        <taxon>Tracheophyta</taxon>
        <taxon>Spermatophyta</taxon>
        <taxon>Magnoliopsida</taxon>
        <taxon>eudicotyledons</taxon>
        <taxon>Gunneridae</taxon>
        <taxon>Pentapetalae</taxon>
        <taxon>Caryophyllales</taxon>
        <taxon>Cactineae</taxon>
        <taxon>Cactaceae</taxon>
        <taxon>Cactoideae</taxon>
        <taxon>Echinocereeae</taxon>
        <taxon>Carnegiea</taxon>
    </lineage>
</organism>
<name>A0A9Q1KC64_9CARY</name>
<dbReference type="EMBL" id="JAKOGI010000183">
    <property type="protein sequence ID" value="KAJ8440794.1"/>
    <property type="molecule type" value="Genomic_DNA"/>
</dbReference>
<evidence type="ECO:0000259" key="1">
    <source>
        <dbReference type="PROSITE" id="PS51471"/>
    </source>
</evidence>
<dbReference type="InterPro" id="IPR050231">
    <property type="entry name" value="Iron_ascorbate_oxido_reductase"/>
</dbReference>
<protein>
    <recommendedName>
        <fullName evidence="1">Fe2OG dioxygenase domain-containing protein</fullName>
    </recommendedName>
</protein>
<dbReference type="Pfam" id="PF03171">
    <property type="entry name" value="2OG-FeII_Oxy"/>
    <property type="match status" value="1"/>
</dbReference>
<gene>
    <name evidence="2" type="ORF">Cgig2_000682</name>
</gene>
<dbReference type="PANTHER" id="PTHR47990">
    <property type="entry name" value="2-OXOGLUTARATE (2OG) AND FE(II)-DEPENDENT OXYGENASE SUPERFAMILY PROTEIN-RELATED"/>
    <property type="match status" value="1"/>
</dbReference>
<evidence type="ECO:0000313" key="3">
    <source>
        <dbReference type="Proteomes" id="UP001153076"/>
    </source>
</evidence>
<dbReference type="InterPro" id="IPR044861">
    <property type="entry name" value="IPNS-like_FE2OG_OXY"/>
</dbReference>
<dbReference type="PROSITE" id="PS51471">
    <property type="entry name" value="FE2OG_OXY"/>
    <property type="match status" value="1"/>
</dbReference>
<keyword evidence="3" id="KW-1185">Reference proteome</keyword>
<feature type="domain" description="Fe2OG dioxygenase" evidence="1">
    <location>
        <begin position="31"/>
        <end position="136"/>
    </location>
</feature>
<evidence type="ECO:0000313" key="2">
    <source>
        <dbReference type="EMBL" id="KAJ8440794.1"/>
    </source>
</evidence>
<dbReference type="AlphaFoldDB" id="A0A9Q1KC64"/>
<dbReference type="OrthoDB" id="288590at2759"/>
<dbReference type="InterPro" id="IPR005123">
    <property type="entry name" value="Oxoglu/Fe-dep_dioxygenase_dom"/>
</dbReference>
<accession>A0A9Q1KC64</accession>
<comment type="caution">
    <text evidence="2">The sequence shown here is derived from an EMBL/GenBank/DDBJ whole genome shotgun (WGS) entry which is preliminary data.</text>
</comment>
<dbReference type="Proteomes" id="UP001153076">
    <property type="component" value="Unassembled WGS sequence"/>
</dbReference>
<dbReference type="InterPro" id="IPR027443">
    <property type="entry name" value="IPNS-like_sf"/>
</dbReference>
<proteinExistence type="predicted"/>
<dbReference type="SUPFAM" id="SSF51197">
    <property type="entry name" value="Clavaminate synthase-like"/>
    <property type="match status" value="1"/>
</dbReference>
<sequence length="188" mass="21295">MSEYVRYVIELKDAICKLFSEALGLDSNYLQQMQCMEARKLVGHYYPACPQPNMAMGTPKHSDPYFLTILSQNNIDGLQVLHQNHWIDVPPAEGALTAIIGDMLQLIANDSLKSAEHRVLARRNGPRLSTACFFYPNSRNKDRAYGPIKDLLSDNDPALYRETTHVEYLKCFKANGNCGLDTLPLFRK</sequence>
<dbReference type="Gene3D" id="2.60.120.330">
    <property type="entry name" value="B-lactam Antibiotic, Isopenicillin N Synthase, Chain"/>
    <property type="match status" value="1"/>
</dbReference>
<reference evidence="2" key="1">
    <citation type="submission" date="2022-04" db="EMBL/GenBank/DDBJ databases">
        <title>Carnegiea gigantea Genome sequencing and assembly v2.</title>
        <authorList>
            <person name="Copetti D."/>
            <person name="Sanderson M.J."/>
            <person name="Burquez A."/>
            <person name="Wojciechowski M.F."/>
        </authorList>
    </citation>
    <scope>NUCLEOTIDE SEQUENCE</scope>
    <source>
        <strain evidence="2">SGP5-SGP5p</strain>
        <tissue evidence="2">Aerial part</tissue>
    </source>
</reference>